<dbReference type="PANTHER" id="PTHR11242:SF14">
    <property type="entry name" value="TETRATRICOPEPTIDE REPEAT PROTEIN 9C"/>
    <property type="match status" value="1"/>
</dbReference>
<dbReference type="PANTHER" id="PTHR11242">
    <property type="entry name" value="ARYL HYDROCARBON RECEPTOR INTERACTING PROTEIN RELATED"/>
    <property type="match status" value="1"/>
</dbReference>
<evidence type="ECO:0000256" key="3">
    <source>
        <dbReference type="ARBA" id="ARBA00034486"/>
    </source>
</evidence>
<evidence type="ECO:0000313" key="6">
    <source>
        <dbReference type="Proteomes" id="UP000316079"/>
    </source>
</evidence>
<dbReference type="STRING" id="623744.A0A553MNE1"/>
<name>A0A553MNE1_9TELE</name>
<dbReference type="InterPro" id="IPR011990">
    <property type="entry name" value="TPR-like_helical_dom_sf"/>
</dbReference>
<evidence type="ECO:0000256" key="1">
    <source>
        <dbReference type="ARBA" id="ARBA00022737"/>
    </source>
</evidence>
<dbReference type="InterPro" id="IPR039663">
    <property type="entry name" value="AIP/AIPL1/TTC9"/>
</dbReference>
<dbReference type="Pfam" id="PF14559">
    <property type="entry name" value="TPR_19"/>
    <property type="match status" value="1"/>
</dbReference>
<reference evidence="5 6" key="1">
    <citation type="journal article" date="2019" name="Sci. Data">
        <title>Hybrid genome assembly and annotation of Danionella translucida.</title>
        <authorList>
            <person name="Kadobianskyi M."/>
            <person name="Schulze L."/>
            <person name="Schuelke M."/>
            <person name="Judkewitz B."/>
        </authorList>
    </citation>
    <scope>NUCLEOTIDE SEQUENCE [LARGE SCALE GENOMIC DNA]</scope>
    <source>
        <strain evidence="5 6">Bolton</strain>
    </source>
</reference>
<evidence type="ECO:0000256" key="2">
    <source>
        <dbReference type="ARBA" id="ARBA00022803"/>
    </source>
</evidence>
<comment type="similarity">
    <text evidence="3">Belongs to the TTC9 family.</text>
</comment>
<sequence length="223" mass="25162">MDEKAMDPSTGDNGMKVLEASSGLEGAGESTGSRLDAHLQEASRLKSDGNVFYRQRNIRAAIGCYHRALLQLRCLDSEANAPMKVFGAPVLKLNPEQEELLWGMQIDCYNNLAACLLQKESVDHSRVLEYCQKVLQRKPADVKALYRAGVASLELGDNHAAQQYLLQASRGKPNDADVKKQLQRVEERFSKEYQRERALYKSMFSKQKAEEEQLVREKPKTLD</sequence>
<dbReference type="OrthoDB" id="407558at2759"/>
<accession>A0A553MNE1</accession>
<evidence type="ECO:0000256" key="4">
    <source>
        <dbReference type="ARBA" id="ARBA00040624"/>
    </source>
</evidence>
<protein>
    <recommendedName>
        <fullName evidence="4">Tetratricopeptide repeat protein 9C</fullName>
    </recommendedName>
</protein>
<comment type="caution">
    <text evidence="5">The sequence shown here is derived from an EMBL/GenBank/DDBJ whole genome shotgun (WGS) entry which is preliminary data.</text>
</comment>
<evidence type="ECO:0000313" key="5">
    <source>
        <dbReference type="EMBL" id="TRY54699.1"/>
    </source>
</evidence>
<dbReference type="AlphaFoldDB" id="A0A553MNE1"/>
<keyword evidence="2" id="KW-0802">TPR repeat</keyword>
<gene>
    <name evidence="5" type="ORF">DNTS_031234</name>
</gene>
<dbReference type="SMART" id="SM00028">
    <property type="entry name" value="TPR"/>
    <property type="match status" value="3"/>
</dbReference>
<keyword evidence="1" id="KW-0677">Repeat</keyword>
<proteinExistence type="inferred from homology"/>
<dbReference type="InterPro" id="IPR019734">
    <property type="entry name" value="TPR_rpt"/>
</dbReference>
<dbReference type="SUPFAM" id="SSF48452">
    <property type="entry name" value="TPR-like"/>
    <property type="match status" value="1"/>
</dbReference>
<dbReference type="Proteomes" id="UP000316079">
    <property type="component" value="Unassembled WGS sequence"/>
</dbReference>
<keyword evidence="6" id="KW-1185">Reference proteome</keyword>
<dbReference type="EMBL" id="SRMA01027341">
    <property type="protein sequence ID" value="TRY54699.1"/>
    <property type="molecule type" value="Genomic_DNA"/>
</dbReference>
<dbReference type="Gene3D" id="1.25.40.10">
    <property type="entry name" value="Tetratricopeptide repeat domain"/>
    <property type="match status" value="1"/>
</dbReference>
<organism evidence="5 6">
    <name type="scientific">Danionella cerebrum</name>
    <dbReference type="NCBI Taxonomy" id="2873325"/>
    <lineage>
        <taxon>Eukaryota</taxon>
        <taxon>Metazoa</taxon>
        <taxon>Chordata</taxon>
        <taxon>Craniata</taxon>
        <taxon>Vertebrata</taxon>
        <taxon>Euteleostomi</taxon>
        <taxon>Actinopterygii</taxon>
        <taxon>Neopterygii</taxon>
        <taxon>Teleostei</taxon>
        <taxon>Ostariophysi</taxon>
        <taxon>Cypriniformes</taxon>
        <taxon>Danionidae</taxon>
        <taxon>Danioninae</taxon>
        <taxon>Danionella</taxon>
    </lineage>
</organism>